<sequence length="704" mass="75438">MFILPCPHRAVLDGVDDIDWVALGGPDALQVPDALRSVATTEDPGVDGVGDISSEYLLEIAGADDLEPTAPTPAAAHIVPFLQALVADHEVWDRTEPLEDLLFIAMSHRRAPDAQPALGRVLDGLVPFTVGLFDDTEDDVRCTAFKLAAELPLRDPADAEAVAYALRARVVSPEKRIAGGALTALSVLVPPGDTDRYLAPGFGPWARRSAAGILANSDRPWTPEATRAVLECGSAPGQTRSLVLAARDPGRREHLLRGVRSDSAGAAAWALRAVSDLSREVRSERTHLAPVLGEALDHPSPVIRGRAVRLIFGNPPAAGCLTDRLAALAETGLHESRGDGDGDWAVAALLRAGDPRWRVPVLDTLRQGMVIAGDTMCEQEVPFDPELFEAVRTALEHSSVQQVPRDHDLADLLVSWGGPAASAGPVLARLARRDLIRRSGAGLAWMNALISLGPSAHAAVPLLRQDVADAGLEKCVRRAMGVALAALTEDADALAEARSASSGDRSHYMEQTLLDRHFPLAPEAEQLRTQVRADLEDTRRPVDGVRAAVRLLELTGETELPLELARRGLAEPLWEGWPAVIIEALGDRAAELEGPLPPMPPPGPSDLQSRLERGLSSALVTGDREPLHEAMGIALTDRGVSNLDTWVRRLGPEAAPFHARLWALCEGEAPLMDGVYLDERMRGLLRAVLREQGAAPPTPIRRVL</sequence>
<name>A0ABR9P8U1_9ACTN</name>
<dbReference type="InterPro" id="IPR016024">
    <property type="entry name" value="ARM-type_fold"/>
</dbReference>
<keyword evidence="2" id="KW-1185">Reference proteome</keyword>
<gene>
    <name evidence="1" type="ORF">IDM40_16320</name>
</gene>
<dbReference type="SUPFAM" id="SSF48371">
    <property type="entry name" value="ARM repeat"/>
    <property type="match status" value="1"/>
</dbReference>
<dbReference type="EMBL" id="JADBGI010000013">
    <property type="protein sequence ID" value="MBE3000254.1"/>
    <property type="molecule type" value="Genomic_DNA"/>
</dbReference>
<organism evidence="1 2">
    <name type="scientific">Nocardiopsis coralli</name>
    <dbReference type="NCBI Taxonomy" id="2772213"/>
    <lineage>
        <taxon>Bacteria</taxon>
        <taxon>Bacillati</taxon>
        <taxon>Actinomycetota</taxon>
        <taxon>Actinomycetes</taxon>
        <taxon>Streptosporangiales</taxon>
        <taxon>Nocardiopsidaceae</taxon>
        <taxon>Nocardiopsis</taxon>
    </lineage>
</organism>
<evidence type="ECO:0000313" key="2">
    <source>
        <dbReference type="Proteomes" id="UP000806528"/>
    </source>
</evidence>
<protein>
    <submittedName>
        <fullName evidence="1">Uncharacterized protein</fullName>
    </submittedName>
</protein>
<dbReference type="RefSeq" id="WP_193122857.1">
    <property type="nucleotide sequence ID" value="NZ_JADBGI010000013.1"/>
</dbReference>
<proteinExistence type="predicted"/>
<dbReference type="Proteomes" id="UP000806528">
    <property type="component" value="Unassembled WGS sequence"/>
</dbReference>
<comment type="caution">
    <text evidence="1">The sequence shown here is derived from an EMBL/GenBank/DDBJ whole genome shotgun (WGS) entry which is preliminary data.</text>
</comment>
<accession>A0ABR9P8U1</accession>
<reference evidence="1 2" key="1">
    <citation type="submission" date="2020-09" db="EMBL/GenBank/DDBJ databases">
        <title>Diversity and distribution of actinomycetes associated with coral in the coast of Hainan.</title>
        <authorList>
            <person name="Li F."/>
        </authorList>
    </citation>
    <scope>NUCLEOTIDE SEQUENCE [LARGE SCALE GENOMIC DNA]</scope>
    <source>
        <strain evidence="1 2">HNM0947</strain>
    </source>
</reference>
<evidence type="ECO:0000313" key="1">
    <source>
        <dbReference type="EMBL" id="MBE3000254.1"/>
    </source>
</evidence>